<reference evidence="13" key="1">
    <citation type="journal article" date="2023" name="Commun. Biol.">
        <title>Genome analysis of Parmales, the sister group of diatoms, reveals the evolutionary specialization of diatoms from phago-mixotrophs to photoautotrophs.</title>
        <authorList>
            <person name="Ban H."/>
            <person name="Sato S."/>
            <person name="Yoshikawa S."/>
            <person name="Yamada K."/>
            <person name="Nakamura Y."/>
            <person name="Ichinomiya M."/>
            <person name="Sato N."/>
            <person name="Blanc-Mathieu R."/>
            <person name="Endo H."/>
            <person name="Kuwata A."/>
            <person name="Ogata H."/>
        </authorList>
    </citation>
    <scope>NUCLEOTIDE SEQUENCE [LARGE SCALE GENOMIC DNA]</scope>
</reference>
<keyword evidence="13" id="KW-1185">Reference proteome</keyword>
<dbReference type="PANTHER" id="PTHR11712">
    <property type="entry name" value="POLYKETIDE SYNTHASE-RELATED"/>
    <property type="match status" value="1"/>
</dbReference>
<dbReference type="InterPro" id="IPR000794">
    <property type="entry name" value="Beta-ketoacyl_synthase"/>
</dbReference>
<keyword evidence="2 8" id="KW-0444">Lipid biosynthesis</keyword>
<accession>A0A9W7LET1</accession>
<evidence type="ECO:0000256" key="5">
    <source>
        <dbReference type="ARBA" id="ARBA00023098"/>
    </source>
</evidence>
<dbReference type="SMART" id="SM00825">
    <property type="entry name" value="PKS_KS"/>
    <property type="match status" value="1"/>
</dbReference>
<evidence type="ECO:0000256" key="1">
    <source>
        <dbReference type="ARBA" id="ARBA00008467"/>
    </source>
</evidence>
<dbReference type="FunFam" id="3.40.47.10:FF:000018">
    <property type="entry name" value="3-oxoacyl-[acyl-carrier-protein] synthase 2"/>
    <property type="match status" value="1"/>
</dbReference>
<keyword evidence="5" id="KW-0443">Lipid metabolism</keyword>
<dbReference type="InterPro" id="IPR017568">
    <property type="entry name" value="3-oxoacyl-ACP_synth-2"/>
</dbReference>
<dbReference type="GO" id="GO:0004315">
    <property type="term" value="F:3-oxoacyl-[acyl-carrier-protein] synthase activity"/>
    <property type="evidence" value="ECO:0007669"/>
    <property type="project" value="TreeGrafter"/>
</dbReference>
<name>A0A9W7LET1_9STRA</name>
<dbReference type="InterPro" id="IPR014030">
    <property type="entry name" value="Ketoacyl_synth_N"/>
</dbReference>
<dbReference type="Pfam" id="PF00109">
    <property type="entry name" value="ketoacyl-synt"/>
    <property type="match status" value="1"/>
</dbReference>
<evidence type="ECO:0000256" key="10">
    <source>
        <dbReference type="RuleBase" id="RU003694"/>
    </source>
</evidence>
<dbReference type="GO" id="GO:0006633">
    <property type="term" value="P:fatty acid biosynthetic process"/>
    <property type="evidence" value="ECO:0007669"/>
    <property type="project" value="UniProtKB-KW"/>
</dbReference>
<dbReference type="InterPro" id="IPR016039">
    <property type="entry name" value="Thiolase-like"/>
</dbReference>
<keyword evidence="7" id="KW-0012">Acyltransferase</keyword>
<evidence type="ECO:0000256" key="7">
    <source>
        <dbReference type="ARBA" id="ARBA00023315"/>
    </source>
</evidence>
<sequence length="418" mass="43652">MAACKRVVVTGIGACSPLGHSFVSAFEKLVSNHSGACSLKDDASFSPLPSTIACPVPSSTTLPPLAEEQKSRFLQLAVAASLDALSSASLPLKSESSFDHGVSIGSGIGSIEEITSAYTKLGRSHRKISPHFVPSILVNSAAGIVSKLFNLRGPNTSCSTACATGAHSIIDAYRFIRDSEATMMLAGGSEASIDPLSMAGFSRLRALSTTYNDSPESASRPFDKDRDGFVMGEGACILVLESLESAKSRNAPIYAEILGYGVNGDAFHATAPDPDGNGALRAMKRALATSKRSISDLDYINAHATSTPLGDEIEIKAIQQLLQDVPSPRSRPLYVSSTKGHTGHLLGAAGALEAAFAVMSLHTNTIPGTKNLHNVDVGDYDSEAIKILKDGEVNLVLSNSFGFGGVNAVIAFGKYTDS</sequence>
<keyword evidence="3 8" id="KW-0808">Transferase</keyword>
<evidence type="ECO:0000256" key="8">
    <source>
        <dbReference type="PIRNR" id="PIRNR000447"/>
    </source>
</evidence>
<dbReference type="PIRSF" id="PIRSF000447">
    <property type="entry name" value="KAS_II"/>
    <property type="match status" value="1"/>
</dbReference>
<organism evidence="12 13">
    <name type="scientific">Triparma columacea</name>
    <dbReference type="NCBI Taxonomy" id="722753"/>
    <lineage>
        <taxon>Eukaryota</taxon>
        <taxon>Sar</taxon>
        <taxon>Stramenopiles</taxon>
        <taxon>Ochrophyta</taxon>
        <taxon>Bolidophyceae</taxon>
        <taxon>Parmales</taxon>
        <taxon>Triparmaceae</taxon>
        <taxon>Triparma</taxon>
    </lineage>
</organism>
<keyword evidence="6 8" id="KW-0275">Fatty acid biosynthesis</keyword>
<keyword evidence="4" id="KW-0276">Fatty acid metabolism</keyword>
<dbReference type="AlphaFoldDB" id="A0A9W7LET1"/>
<dbReference type="PANTHER" id="PTHR11712:SF336">
    <property type="entry name" value="3-OXOACYL-[ACYL-CARRIER-PROTEIN] SYNTHASE, MITOCHONDRIAL"/>
    <property type="match status" value="1"/>
</dbReference>
<dbReference type="InterPro" id="IPR020841">
    <property type="entry name" value="PKS_Beta-ketoAc_synthase_dom"/>
</dbReference>
<dbReference type="PROSITE" id="PS52004">
    <property type="entry name" value="KS3_2"/>
    <property type="match status" value="1"/>
</dbReference>
<dbReference type="GO" id="GO:0005739">
    <property type="term" value="C:mitochondrion"/>
    <property type="evidence" value="ECO:0007669"/>
    <property type="project" value="TreeGrafter"/>
</dbReference>
<evidence type="ECO:0000259" key="11">
    <source>
        <dbReference type="PROSITE" id="PS52004"/>
    </source>
</evidence>
<evidence type="ECO:0000313" key="13">
    <source>
        <dbReference type="Proteomes" id="UP001165065"/>
    </source>
</evidence>
<evidence type="ECO:0000256" key="4">
    <source>
        <dbReference type="ARBA" id="ARBA00022832"/>
    </source>
</evidence>
<evidence type="ECO:0000313" key="12">
    <source>
        <dbReference type="EMBL" id="GMI47859.1"/>
    </source>
</evidence>
<dbReference type="InterPro" id="IPR014031">
    <property type="entry name" value="Ketoacyl_synth_C"/>
</dbReference>
<gene>
    <name evidence="12" type="ORF">TrCOL_g5341</name>
</gene>
<evidence type="ECO:0000256" key="6">
    <source>
        <dbReference type="ARBA" id="ARBA00023160"/>
    </source>
</evidence>
<proteinExistence type="inferred from homology"/>
<evidence type="ECO:0000256" key="2">
    <source>
        <dbReference type="ARBA" id="ARBA00022516"/>
    </source>
</evidence>
<comment type="caution">
    <text evidence="12">The sequence shown here is derived from an EMBL/GenBank/DDBJ whole genome shotgun (WGS) entry which is preliminary data.</text>
</comment>
<dbReference type="SUPFAM" id="SSF53901">
    <property type="entry name" value="Thiolase-like"/>
    <property type="match status" value="1"/>
</dbReference>
<dbReference type="Gene3D" id="3.40.47.10">
    <property type="match status" value="1"/>
</dbReference>
<feature type="active site" description="For beta-ketoacyl synthase activity" evidence="9">
    <location>
        <position position="162"/>
    </location>
</feature>
<feature type="domain" description="Ketosynthase family 3 (KS3)" evidence="11">
    <location>
        <begin position="4"/>
        <end position="414"/>
    </location>
</feature>
<dbReference type="EMBL" id="BRYA01000363">
    <property type="protein sequence ID" value="GMI47859.1"/>
    <property type="molecule type" value="Genomic_DNA"/>
</dbReference>
<evidence type="ECO:0000256" key="3">
    <source>
        <dbReference type="ARBA" id="ARBA00022679"/>
    </source>
</evidence>
<dbReference type="OrthoDB" id="5334845at2759"/>
<protein>
    <recommendedName>
        <fullName evidence="8">3-oxoacyl-[acyl-carrier-protein] synthase</fullName>
    </recommendedName>
</protein>
<dbReference type="NCBIfam" id="NF005589">
    <property type="entry name" value="PRK07314.1"/>
    <property type="match status" value="1"/>
</dbReference>
<dbReference type="Proteomes" id="UP001165065">
    <property type="component" value="Unassembled WGS sequence"/>
</dbReference>
<dbReference type="CDD" id="cd00834">
    <property type="entry name" value="KAS_I_II"/>
    <property type="match status" value="1"/>
</dbReference>
<comment type="similarity">
    <text evidence="1 8 10">Belongs to the thiolase-like superfamily. Beta-ketoacyl-ACP synthases family.</text>
</comment>
<dbReference type="Pfam" id="PF02801">
    <property type="entry name" value="Ketoacyl-synt_C"/>
    <property type="match status" value="1"/>
</dbReference>
<evidence type="ECO:0000256" key="9">
    <source>
        <dbReference type="PIRSR" id="PIRSR000447-1"/>
    </source>
</evidence>